<dbReference type="SUPFAM" id="SSF51735">
    <property type="entry name" value="NAD(P)-binding Rossmann-fold domains"/>
    <property type="match status" value="1"/>
</dbReference>
<dbReference type="InterPro" id="IPR025110">
    <property type="entry name" value="AMP-bd_C"/>
</dbReference>
<dbReference type="Gene3D" id="3.30.300.30">
    <property type="match status" value="1"/>
</dbReference>
<dbReference type="SUPFAM" id="SSF47336">
    <property type="entry name" value="ACP-like"/>
    <property type="match status" value="1"/>
</dbReference>
<dbReference type="InterPro" id="IPR013120">
    <property type="entry name" value="FAR_NAD-bd"/>
</dbReference>
<evidence type="ECO:0000313" key="5">
    <source>
        <dbReference type="EMBL" id="TCC06305.1"/>
    </source>
</evidence>
<dbReference type="InterPro" id="IPR042099">
    <property type="entry name" value="ANL_N_sf"/>
</dbReference>
<evidence type="ECO:0000256" key="1">
    <source>
        <dbReference type="ARBA" id="ARBA00022450"/>
    </source>
</evidence>
<evidence type="ECO:0000256" key="2">
    <source>
        <dbReference type="ARBA" id="ARBA00022553"/>
    </source>
</evidence>
<keyword evidence="6" id="KW-1185">Reference proteome</keyword>
<feature type="domain" description="Carrier" evidence="4">
    <location>
        <begin position="594"/>
        <end position="669"/>
    </location>
</feature>
<evidence type="ECO:0000259" key="4">
    <source>
        <dbReference type="PROSITE" id="PS50075"/>
    </source>
</evidence>
<dbReference type="InterPro" id="IPR010071">
    <property type="entry name" value="AA_adenyl_dom"/>
</dbReference>
<evidence type="ECO:0000313" key="6">
    <source>
        <dbReference type="Proteomes" id="UP000292346"/>
    </source>
</evidence>
<keyword evidence="2" id="KW-0597">Phosphoprotein</keyword>
<dbReference type="CDD" id="cd05930">
    <property type="entry name" value="A_NRPS"/>
    <property type="match status" value="1"/>
</dbReference>
<dbReference type="GO" id="GO:0031177">
    <property type="term" value="F:phosphopantetheine binding"/>
    <property type="evidence" value="ECO:0007669"/>
    <property type="project" value="InterPro"/>
</dbReference>
<dbReference type="PANTHER" id="PTHR44845:SF6">
    <property type="entry name" value="BETA-ALANINE-ACTIVATING ENZYME"/>
    <property type="match status" value="1"/>
</dbReference>
<dbReference type="Pfam" id="PF07993">
    <property type="entry name" value="NAD_binding_4"/>
    <property type="match status" value="1"/>
</dbReference>
<dbReference type="InterPro" id="IPR009081">
    <property type="entry name" value="PP-bd_ACP"/>
</dbReference>
<dbReference type="Pfam" id="PF00501">
    <property type="entry name" value="AMP-binding"/>
    <property type="match status" value="1"/>
</dbReference>
<dbReference type="CDD" id="cd05235">
    <property type="entry name" value="SDR_e1"/>
    <property type="match status" value="1"/>
</dbReference>
<dbReference type="SMART" id="SM00823">
    <property type="entry name" value="PKS_PP"/>
    <property type="match status" value="1"/>
</dbReference>
<dbReference type="Pfam" id="PF13193">
    <property type="entry name" value="AMP-binding_C"/>
    <property type="match status" value="1"/>
</dbReference>
<sequence>MAPAAWRRKPISAGTTWRSGTARRWQDRPRPCGPSSASANAVAPWSPRGVTDPPVPPTIRTSSLPSPAKSPGVPMSSMIVGPTLDHHDDDTVVDLFLRQAAERPDAPAVSHLGRTLSYRDLDALSARLARRMLDAGVGPGDLTPFVLSTGLEIPIAMLATMRIGAPFVPMDACWPAARLDQVLNAMRPKLALVRAGTEQPLPTAVLDIDLTGPDDNGRPAGIDRLPGLDDLIYGFYTSGSTGTPKCALNIHRGLRNRFAYMSQRFGDTPDDVVLQNSPHVFDSSVWQMLWPLTKGAQVVIPDRSGVVDLQDVVATIERHAVTMTDFVPSVFNVLVELLAAQPPMVRQLRSMRHLLIGGEEMLAGPVQTFRRLLPQVRITNTYGPTEASIGMVFHEVRDVDAERIPIGLPIANTCLAILGADLRPVDRGEVGDLWIGGECIGAGYLDDPERTNLAFADNHLPELPTGRLYRTGDRAVIGADGLVGFRGRTDDQVKVNGMRVEIGEIEAVLRDCPGLSDARAAVYADPAGRNCLAGFVTGRDPIEPASVLDHARRALPAGLVPSRIIQVETMPLNQNGKLDRNQLAALAAEYHHTAAGEGGDPVAAAVQAAWNRLVPGGPEGDFFAAGGDSLTAVRLTLQINEALGTSLTVQDLVAAPTVAALTERIAAGPAAGEDPEEELPAAVADTLFVDTVLADDVRPVGEPVTTCDHVFLTGATGFIGTHLLHGLLRHTDGVVHCLVRAEDAASALDRIHDSLLFYHLDATELDRVVPVVGDLGLPRFGLGDDEWDRLASTIDVVVHNGAMVNLVLGYQSHRAANVLGTAEVLRLAVSKRHKPLHHISSLSMLEATPGRTESAPTQLPPATNGYSLSKWAAERLVEEAAGRGLAVAVYRLGEVMPHSVTGVPSPKSLPDLIVRWNVRLGLAFRSSIALDYTPIDQVTTLVTAGVRTGARGWFHLAQAEPIRLDDLLSEFAAEFDLEPVSYRDFWLRLREQALSDRLDDDLAGLLAMLPAAGPDVPDQLLEESLTDLFGAAGTGCSRSRSLSLLAEAGIRPAGADAGVLRRYTAHYRRVRRAARHAEYAVG</sequence>
<dbReference type="InterPro" id="IPR020806">
    <property type="entry name" value="PKS_PP-bd"/>
</dbReference>
<feature type="compositionally biased region" description="Basic residues" evidence="3">
    <location>
        <begin position="1"/>
        <end position="10"/>
    </location>
</feature>
<dbReference type="PANTHER" id="PTHR44845">
    <property type="entry name" value="CARRIER DOMAIN-CONTAINING PROTEIN"/>
    <property type="match status" value="1"/>
</dbReference>
<protein>
    <submittedName>
        <fullName evidence="5">Amino acid adenylation domain-containing protein</fullName>
    </submittedName>
</protein>
<dbReference type="InterPro" id="IPR036736">
    <property type="entry name" value="ACP-like_sf"/>
</dbReference>
<dbReference type="Gene3D" id="3.40.50.720">
    <property type="entry name" value="NAD(P)-binding Rossmann-like Domain"/>
    <property type="match status" value="1"/>
</dbReference>
<dbReference type="NCBIfam" id="TIGR01733">
    <property type="entry name" value="AA-adenyl-dom"/>
    <property type="match status" value="1"/>
</dbReference>
<comment type="caution">
    <text evidence="5">The sequence shown here is derived from an EMBL/GenBank/DDBJ whole genome shotgun (WGS) entry which is preliminary data.</text>
</comment>
<name>A0A4R0H623_9ACTN</name>
<keyword evidence="1" id="KW-0596">Phosphopantetheine</keyword>
<dbReference type="InterPro" id="IPR036291">
    <property type="entry name" value="NAD(P)-bd_dom_sf"/>
</dbReference>
<accession>A0A4R0H623</accession>
<dbReference type="InterPro" id="IPR010080">
    <property type="entry name" value="Thioester_reductase-like_dom"/>
</dbReference>
<dbReference type="EMBL" id="SJJZ01000003">
    <property type="protein sequence ID" value="TCC06305.1"/>
    <property type="molecule type" value="Genomic_DNA"/>
</dbReference>
<dbReference type="InterPro" id="IPR000873">
    <property type="entry name" value="AMP-dep_synth/lig_dom"/>
</dbReference>
<dbReference type="AlphaFoldDB" id="A0A4R0H623"/>
<dbReference type="Pfam" id="PF00550">
    <property type="entry name" value="PP-binding"/>
    <property type="match status" value="1"/>
</dbReference>
<gene>
    <name evidence="5" type="ORF">E0H45_30740</name>
</gene>
<dbReference type="NCBIfam" id="TIGR01746">
    <property type="entry name" value="Thioester-redct"/>
    <property type="match status" value="1"/>
</dbReference>
<dbReference type="Proteomes" id="UP000292346">
    <property type="component" value="Unassembled WGS sequence"/>
</dbReference>
<feature type="region of interest" description="Disordered" evidence="3">
    <location>
        <begin position="1"/>
        <end position="73"/>
    </location>
</feature>
<reference evidence="5 6" key="1">
    <citation type="submission" date="2019-02" db="EMBL/GenBank/DDBJ databases">
        <title>Kribbella capetownensis sp. nov. and Kribbella speibonae sp. nov., isolated from soil.</title>
        <authorList>
            <person name="Curtis S.M."/>
            <person name="Norton I."/>
            <person name="Everest G.J."/>
            <person name="Meyers P.R."/>
        </authorList>
    </citation>
    <scope>NUCLEOTIDE SEQUENCE [LARGE SCALE GENOMIC DNA]</scope>
    <source>
        <strain evidence="5 6">KCTC 29219</strain>
    </source>
</reference>
<dbReference type="OrthoDB" id="4477213at2"/>
<dbReference type="InterPro" id="IPR045851">
    <property type="entry name" value="AMP-bd_C_sf"/>
</dbReference>
<organism evidence="5 6">
    <name type="scientific">Kribbella soli</name>
    <dbReference type="NCBI Taxonomy" id="1124743"/>
    <lineage>
        <taxon>Bacteria</taxon>
        <taxon>Bacillati</taxon>
        <taxon>Actinomycetota</taxon>
        <taxon>Actinomycetes</taxon>
        <taxon>Propionibacteriales</taxon>
        <taxon>Kribbellaceae</taxon>
        <taxon>Kribbella</taxon>
    </lineage>
</organism>
<proteinExistence type="predicted"/>
<dbReference type="SUPFAM" id="SSF56801">
    <property type="entry name" value="Acetyl-CoA synthetase-like"/>
    <property type="match status" value="1"/>
</dbReference>
<evidence type="ECO:0000256" key="3">
    <source>
        <dbReference type="SAM" id="MobiDB-lite"/>
    </source>
</evidence>
<dbReference type="PROSITE" id="PS50075">
    <property type="entry name" value="CARRIER"/>
    <property type="match status" value="1"/>
</dbReference>
<dbReference type="Gene3D" id="3.40.50.12780">
    <property type="entry name" value="N-terminal domain of ligase-like"/>
    <property type="match status" value="1"/>
</dbReference>
<dbReference type="Gene3D" id="1.10.1200.10">
    <property type="entry name" value="ACP-like"/>
    <property type="match status" value="1"/>
</dbReference>